<evidence type="ECO:0000313" key="3">
    <source>
        <dbReference type="Proteomes" id="UP000235672"/>
    </source>
</evidence>
<organism evidence="2 3">
    <name type="scientific">Hyaloscypha hepaticicola</name>
    <dbReference type="NCBI Taxonomy" id="2082293"/>
    <lineage>
        <taxon>Eukaryota</taxon>
        <taxon>Fungi</taxon>
        <taxon>Dikarya</taxon>
        <taxon>Ascomycota</taxon>
        <taxon>Pezizomycotina</taxon>
        <taxon>Leotiomycetes</taxon>
        <taxon>Helotiales</taxon>
        <taxon>Hyaloscyphaceae</taxon>
        <taxon>Hyaloscypha</taxon>
    </lineage>
</organism>
<keyword evidence="3" id="KW-1185">Reference proteome</keyword>
<dbReference type="EMBL" id="KZ613521">
    <property type="protein sequence ID" value="PMD14553.1"/>
    <property type="molecule type" value="Genomic_DNA"/>
</dbReference>
<feature type="region of interest" description="Disordered" evidence="1">
    <location>
        <begin position="27"/>
        <end position="69"/>
    </location>
</feature>
<accession>A0A2J6PKK3</accession>
<gene>
    <name evidence="2" type="ORF">NA56DRAFT_650875</name>
</gene>
<dbReference type="Proteomes" id="UP000235672">
    <property type="component" value="Unassembled WGS sequence"/>
</dbReference>
<evidence type="ECO:0000256" key="1">
    <source>
        <dbReference type="SAM" id="MobiDB-lite"/>
    </source>
</evidence>
<proteinExistence type="predicted"/>
<sequence>MRSSVNRTLIPPDIPRLVFFLLPVPESSTPQEPGCRACRSKPRSKIKHKSKLKSNAHRGTNVQVGQNDQSASTIRSRIVLTAAPASTLRLLGSDCKSENNDIDALMLSVAFLLCRPKLNLAEGDHDYGRMKRQSTRSRANRYLSSVPCICKASISSQSHQGCQLFITSDLILLSNQIFTLTES</sequence>
<feature type="compositionally biased region" description="Basic residues" evidence="1">
    <location>
        <begin position="38"/>
        <end position="56"/>
    </location>
</feature>
<protein>
    <submittedName>
        <fullName evidence="2">Uncharacterized protein</fullName>
    </submittedName>
</protein>
<dbReference type="AlphaFoldDB" id="A0A2J6PKK3"/>
<feature type="compositionally biased region" description="Polar residues" evidence="1">
    <location>
        <begin position="57"/>
        <end position="69"/>
    </location>
</feature>
<name>A0A2J6PKK3_9HELO</name>
<evidence type="ECO:0000313" key="2">
    <source>
        <dbReference type="EMBL" id="PMD14553.1"/>
    </source>
</evidence>
<reference evidence="2 3" key="1">
    <citation type="submission" date="2016-05" db="EMBL/GenBank/DDBJ databases">
        <title>A degradative enzymes factory behind the ericoid mycorrhizal symbiosis.</title>
        <authorList>
            <consortium name="DOE Joint Genome Institute"/>
            <person name="Martino E."/>
            <person name="Morin E."/>
            <person name="Grelet G."/>
            <person name="Kuo A."/>
            <person name="Kohler A."/>
            <person name="Daghino S."/>
            <person name="Barry K."/>
            <person name="Choi C."/>
            <person name="Cichocki N."/>
            <person name="Clum A."/>
            <person name="Copeland A."/>
            <person name="Hainaut M."/>
            <person name="Haridas S."/>
            <person name="Labutti K."/>
            <person name="Lindquist E."/>
            <person name="Lipzen A."/>
            <person name="Khouja H.-R."/>
            <person name="Murat C."/>
            <person name="Ohm R."/>
            <person name="Olson A."/>
            <person name="Spatafora J."/>
            <person name="Veneault-Fourrey C."/>
            <person name="Henrissat B."/>
            <person name="Grigoriev I."/>
            <person name="Martin F."/>
            <person name="Perotto S."/>
        </authorList>
    </citation>
    <scope>NUCLEOTIDE SEQUENCE [LARGE SCALE GENOMIC DNA]</scope>
    <source>
        <strain evidence="2 3">UAMH 7357</strain>
    </source>
</reference>